<sequence length="48" mass="5627">MGLVTLVRLVLKCWTWPKIQCPSRPRYRTHLGPARLLGLEGQMQHTFH</sequence>
<proteinExistence type="predicted"/>
<feature type="chain" id="PRO_5011955119" evidence="1">
    <location>
        <begin position="16"/>
        <end position="48"/>
    </location>
</feature>
<dbReference type="EMBL" id="GBRH01242784">
    <property type="protein sequence ID" value="JAD55111.1"/>
    <property type="molecule type" value="Transcribed_RNA"/>
</dbReference>
<name>A0A0A9AVJ6_ARUDO</name>
<accession>A0A0A9AVJ6</accession>
<dbReference type="AlphaFoldDB" id="A0A0A9AVJ6"/>
<organism evidence="2">
    <name type="scientific">Arundo donax</name>
    <name type="common">Giant reed</name>
    <name type="synonym">Donax arundinaceus</name>
    <dbReference type="NCBI Taxonomy" id="35708"/>
    <lineage>
        <taxon>Eukaryota</taxon>
        <taxon>Viridiplantae</taxon>
        <taxon>Streptophyta</taxon>
        <taxon>Embryophyta</taxon>
        <taxon>Tracheophyta</taxon>
        <taxon>Spermatophyta</taxon>
        <taxon>Magnoliopsida</taxon>
        <taxon>Liliopsida</taxon>
        <taxon>Poales</taxon>
        <taxon>Poaceae</taxon>
        <taxon>PACMAD clade</taxon>
        <taxon>Arundinoideae</taxon>
        <taxon>Arundineae</taxon>
        <taxon>Arundo</taxon>
    </lineage>
</organism>
<evidence type="ECO:0000313" key="2">
    <source>
        <dbReference type="EMBL" id="JAD55111.1"/>
    </source>
</evidence>
<keyword evidence="1" id="KW-0732">Signal</keyword>
<feature type="signal peptide" evidence="1">
    <location>
        <begin position="1"/>
        <end position="15"/>
    </location>
</feature>
<reference evidence="2" key="2">
    <citation type="journal article" date="2015" name="Data Brief">
        <title>Shoot transcriptome of the giant reed, Arundo donax.</title>
        <authorList>
            <person name="Barrero R.A."/>
            <person name="Guerrero F.D."/>
            <person name="Moolhuijzen P."/>
            <person name="Goolsby J.A."/>
            <person name="Tidwell J."/>
            <person name="Bellgard S.E."/>
            <person name="Bellgard M.I."/>
        </authorList>
    </citation>
    <scope>NUCLEOTIDE SEQUENCE</scope>
    <source>
        <tissue evidence="2">Shoot tissue taken approximately 20 cm above the soil surface</tissue>
    </source>
</reference>
<evidence type="ECO:0000256" key="1">
    <source>
        <dbReference type="SAM" id="SignalP"/>
    </source>
</evidence>
<reference evidence="2" key="1">
    <citation type="submission" date="2014-09" db="EMBL/GenBank/DDBJ databases">
        <authorList>
            <person name="Magalhaes I.L.F."/>
            <person name="Oliveira U."/>
            <person name="Santos F.R."/>
            <person name="Vidigal T.H.D.A."/>
            <person name="Brescovit A.D."/>
            <person name="Santos A.J."/>
        </authorList>
    </citation>
    <scope>NUCLEOTIDE SEQUENCE</scope>
    <source>
        <tissue evidence="2">Shoot tissue taken approximately 20 cm above the soil surface</tissue>
    </source>
</reference>
<protein>
    <submittedName>
        <fullName evidence="2">Uncharacterized protein</fullName>
    </submittedName>
</protein>